<evidence type="ECO:0000256" key="12">
    <source>
        <dbReference type="HAMAP-Rule" id="MF_00942"/>
    </source>
</evidence>
<keyword evidence="6 12" id="KW-0408">Iron</keyword>
<dbReference type="GO" id="GO:0019104">
    <property type="term" value="F:DNA N-glycosylase activity"/>
    <property type="evidence" value="ECO:0007669"/>
    <property type="project" value="UniProtKB-UniRule"/>
</dbReference>
<evidence type="ECO:0000256" key="11">
    <source>
        <dbReference type="ARBA" id="ARBA00023295"/>
    </source>
</evidence>
<dbReference type="CDD" id="cd00056">
    <property type="entry name" value="ENDO3c"/>
    <property type="match status" value="1"/>
</dbReference>
<evidence type="ECO:0000256" key="8">
    <source>
        <dbReference type="ARBA" id="ARBA00023125"/>
    </source>
</evidence>
<feature type="binding site" evidence="12">
    <location>
        <position position="223"/>
    </location>
    <ligand>
        <name>[4Fe-4S] cluster</name>
        <dbReference type="ChEBI" id="CHEBI:49883"/>
    </ligand>
</feature>
<dbReference type="InterPro" id="IPR023170">
    <property type="entry name" value="HhH_base_excis_C"/>
</dbReference>
<comment type="caution">
    <text evidence="16">The sequence shown here is derived from an EMBL/GenBank/DDBJ whole genome shotgun (WGS) entry which is preliminary data.</text>
</comment>
<comment type="cofactor">
    <cofactor evidence="12">
        <name>[4Fe-4S] cluster</name>
        <dbReference type="ChEBI" id="CHEBI:49883"/>
    </cofactor>
    <text evidence="12">Binds 1 [4Fe-4S] cluster.</text>
</comment>
<dbReference type="Pfam" id="PF00730">
    <property type="entry name" value="HhH-GPD"/>
    <property type="match status" value="1"/>
</dbReference>
<evidence type="ECO:0000256" key="6">
    <source>
        <dbReference type="ARBA" id="ARBA00023004"/>
    </source>
</evidence>
<dbReference type="GO" id="GO:0140078">
    <property type="term" value="F:class I DNA-(apurinic or apyrimidinic site) endonuclease activity"/>
    <property type="evidence" value="ECO:0007669"/>
    <property type="project" value="UniProtKB-EC"/>
</dbReference>
<gene>
    <name evidence="12 15" type="primary">nth</name>
    <name evidence="16" type="ORF">HSCHL_1327</name>
    <name evidence="15" type="ORF">KM312_02845</name>
</gene>
<dbReference type="EMBL" id="PEBV01000044">
    <property type="protein sequence ID" value="PTQ51541.1"/>
    <property type="molecule type" value="Genomic_DNA"/>
</dbReference>
<feature type="binding site" evidence="12">
    <location>
        <position position="217"/>
    </location>
    <ligand>
        <name>[4Fe-4S] cluster</name>
        <dbReference type="ChEBI" id="CHEBI:49883"/>
    </ligand>
</feature>
<protein>
    <recommendedName>
        <fullName evidence="12">Endonuclease III</fullName>
        <ecNumber evidence="12">4.2.99.18</ecNumber>
    </recommendedName>
    <alternativeName>
        <fullName evidence="12">DNA-(apurinic or apyrimidinic site) lyase</fullName>
    </alternativeName>
</protein>
<dbReference type="InterPro" id="IPR004036">
    <property type="entry name" value="Endonuclease-III-like_CS2"/>
</dbReference>
<dbReference type="PANTHER" id="PTHR10359:SF18">
    <property type="entry name" value="ENDONUCLEASE III"/>
    <property type="match status" value="1"/>
</dbReference>
<feature type="binding site" evidence="12">
    <location>
        <position position="207"/>
    </location>
    <ligand>
        <name>[4Fe-4S] cluster</name>
        <dbReference type="ChEBI" id="CHEBI:49883"/>
    </ligand>
</feature>
<dbReference type="Pfam" id="PF00633">
    <property type="entry name" value="HHH"/>
    <property type="match status" value="1"/>
</dbReference>
<dbReference type="Proteomes" id="UP000748108">
    <property type="component" value="Unassembled WGS sequence"/>
</dbReference>
<dbReference type="FunFam" id="1.10.1670.10:FF:000001">
    <property type="entry name" value="Endonuclease III"/>
    <property type="match status" value="1"/>
</dbReference>
<dbReference type="InterPro" id="IPR011257">
    <property type="entry name" value="DNA_glycosylase"/>
</dbReference>
<dbReference type="InterPro" id="IPR000445">
    <property type="entry name" value="HhH_motif"/>
</dbReference>
<keyword evidence="10 12" id="KW-0456">Lyase</keyword>
<evidence type="ECO:0000256" key="7">
    <source>
        <dbReference type="ARBA" id="ARBA00023014"/>
    </source>
</evidence>
<dbReference type="FunFam" id="1.10.340.30:FF:000001">
    <property type="entry name" value="Endonuclease III"/>
    <property type="match status" value="1"/>
</dbReference>
<dbReference type="HAMAP" id="MF_00942">
    <property type="entry name" value="Nth"/>
    <property type="match status" value="1"/>
</dbReference>
<evidence type="ECO:0000259" key="14">
    <source>
        <dbReference type="SMART" id="SM00478"/>
    </source>
</evidence>
<dbReference type="Gene3D" id="1.10.340.30">
    <property type="entry name" value="Hypothetical protein, domain 2"/>
    <property type="match status" value="1"/>
</dbReference>
<dbReference type="GO" id="GO:0051539">
    <property type="term" value="F:4 iron, 4 sulfur cluster binding"/>
    <property type="evidence" value="ECO:0007669"/>
    <property type="project" value="UniProtKB-UniRule"/>
</dbReference>
<keyword evidence="5 12" id="KW-0378">Hydrolase</keyword>
<dbReference type="PANTHER" id="PTHR10359">
    <property type="entry name" value="A/G-SPECIFIC ADENINE GLYCOSYLASE/ENDONUCLEASE III"/>
    <property type="match status" value="1"/>
</dbReference>
<feature type="binding site" evidence="12">
    <location>
        <position position="214"/>
    </location>
    <ligand>
        <name>[4Fe-4S] cluster</name>
        <dbReference type="ChEBI" id="CHEBI:49883"/>
    </ligand>
</feature>
<evidence type="ECO:0000313" key="15">
    <source>
        <dbReference type="EMBL" id="MBT9281593.1"/>
    </source>
</evidence>
<sequence>MPPETAPRRVPVEREADGRTDESRRVRRILDGLAALYPDARCELHYETPFQLLVATMLSAQSTDAKVNQVTPELFRRYPDARAFAALTPEELAPHIQSIGLYRTKSKNIIETARILVERFGGEVPRDFDALVALPGVGRKTANVVLSTAFGLPAIAVDTHVFRVGRRLGLASGDTPERVEAELRQRIPMSEWAVTHHRLIWHGRRMCHARAPKCDRCPLWVDCPHGLKAARSGQKNQDPPVDNIGRVD</sequence>
<dbReference type="GO" id="GO:0003677">
    <property type="term" value="F:DNA binding"/>
    <property type="evidence" value="ECO:0007669"/>
    <property type="project" value="UniProtKB-UniRule"/>
</dbReference>
<name>A0A2T5G5T3_HYDSH</name>
<evidence type="ECO:0000256" key="1">
    <source>
        <dbReference type="ARBA" id="ARBA00008343"/>
    </source>
</evidence>
<keyword evidence="8 12" id="KW-0238">DNA-binding</keyword>
<keyword evidence="2 12" id="KW-0004">4Fe-4S</keyword>
<dbReference type="InterPro" id="IPR005759">
    <property type="entry name" value="Nth"/>
</dbReference>
<dbReference type="Gene3D" id="1.10.1670.10">
    <property type="entry name" value="Helix-hairpin-Helix base-excision DNA repair enzymes (C-terminal)"/>
    <property type="match status" value="1"/>
</dbReference>
<dbReference type="SUPFAM" id="SSF48150">
    <property type="entry name" value="DNA-glycosylase"/>
    <property type="match status" value="1"/>
</dbReference>
<dbReference type="PROSITE" id="PS01155">
    <property type="entry name" value="ENDONUCLEASE_III_2"/>
    <property type="match status" value="1"/>
</dbReference>
<proteinExistence type="inferred from homology"/>
<evidence type="ECO:0000256" key="5">
    <source>
        <dbReference type="ARBA" id="ARBA00022801"/>
    </source>
</evidence>
<feature type="region of interest" description="Disordered" evidence="13">
    <location>
        <begin position="229"/>
        <end position="248"/>
    </location>
</feature>
<keyword evidence="16" id="KW-0540">Nuclease</keyword>
<dbReference type="InterPro" id="IPR003265">
    <property type="entry name" value="HhH-GPD_domain"/>
</dbReference>
<organism evidence="16 17">
    <name type="scientific">Hydrogenibacillus schlegelii</name>
    <name type="common">Bacillus schlegelii</name>
    <dbReference type="NCBI Taxonomy" id="1484"/>
    <lineage>
        <taxon>Bacteria</taxon>
        <taxon>Bacillati</taxon>
        <taxon>Bacillota</taxon>
        <taxon>Bacilli</taxon>
        <taxon>Bacillales</taxon>
        <taxon>Bacillales Family X. Incertae Sedis</taxon>
        <taxon>Hydrogenibacillus</taxon>
    </lineage>
</organism>
<evidence type="ECO:0000313" key="17">
    <source>
        <dbReference type="Proteomes" id="UP000244180"/>
    </source>
</evidence>
<dbReference type="NCBIfam" id="TIGR01083">
    <property type="entry name" value="nth"/>
    <property type="match status" value="1"/>
</dbReference>
<dbReference type="GO" id="GO:0006285">
    <property type="term" value="P:base-excision repair, AP site formation"/>
    <property type="evidence" value="ECO:0007669"/>
    <property type="project" value="TreeGrafter"/>
</dbReference>
<dbReference type="AlphaFoldDB" id="A0A2T5G5T3"/>
<keyword evidence="9 12" id="KW-0234">DNA repair</keyword>
<evidence type="ECO:0000256" key="3">
    <source>
        <dbReference type="ARBA" id="ARBA00022723"/>
    </source>
</evidence>
<dbReference type="GO" id="GO:0046872">
    <property type="term" value="F:metal ion binding"/>
    <property type="evidence" value="ECO:0007669"/>
    <property type="project" value="UniProtKB-KW"/>
</dbReference>
<evidence type="ECO:0000256" key="2">
    <source>
        <dbReference type="ARBA" id="ARBA00022485"/>
    </source>
</evidence>
<dbReference type="Proteomes" id="UP000244180">
    <property type="component" value="Unassembled WGS sequence"/>
</dbReference>
<accession>A0A2T5G5T3</accession>
<dbReference type="OrthoDB" id="9800977at2"/>
<keyword evidence="3 12" id="KW-0479">Metal-binding</keyword>
<comment type="similarity">
    <text evidence="1 12">Belongs to the Nth/MutY family.</text>
</comment>
<keyword evidence="16" id="KW-0255">Endonuclease</keyword>
<dbReference type="SMART" id="SM00478">
    <property type="entry name" value="ENDO3c"/>
    <property type="match status" value="1"/>
</dbReference>
<comment type="function">
    <text evidence="12">DNA repair enzyme that has both DNA N-glycosylase activity and AP-lyase activity. The DNA N-glycosylase activity releases various damaged pyrimidines from DNA by cleaving the N-glycosidic bond, leaving an AP (apurinic/apyrimidinic) site. The AP-lyase activity cleaves the phosphodiester bond 3' to the AP site by a beta-elimination, leaving a 3'-terminal unsaturated sugar and a product with a terminal 5'-phosphate.</text>
</comment>
<keyword evidence="11 12" id="KW-0326">Glycosidase</keyword>
<keyword evidence="4 12" id="KW-0227">DNA damage</keyword>
<evidence type="ECO:0000313" key="16">
    <source>
        <dbReference type="EMBL" id="PTQ51541.1"/>
    </source>
</evidence>
<reference evidence="15" key="2">
    <citation type="journal article" date="2021" name="Microbiology">
        <title>Metagenomic Analysis of the Microbial Community in the Underground Coal Fire Area (Kemerovo Region, Russia) Revealed Predominance of Thermophilic Members of the Phyla Deinococcus-thermus, Aquificae, and Firmicutes.</title>
        <authorList>
            <person name="Kadnikov V."/>
            <person name="Mardanov A.V."/>
            <person name="Beletsky A.V."/>
            <person name="Karnachuk O.V."/>
            <person name="Ravin N.V."/>
        </authorList>
    </citation>
    <scope>NUCLEOTIDE SEQUENCE</scope>
    <source>
        <strain evidence="15">RBS10-49</strain>
    </source>
</reference>
<feature type="domain" description="HhH-GPD" evidence="14">
    <location>
        <begin position="58"/>
        <end position="205"/>
    </location>
</feature>
<evidence type="ECO:0000256" key="10">
    <source>
        <dbReference type="ARBA" id="ARBA00023239"/>
    </source>
</evidence>
<feature type="region of interest" description="Disordered" evidence="13">
    <location>
        <begin position="1"/>
        <end position="22"/>
    </location>
</feature>
<keyword evidence="7 12" id="KW-0411">Iron-sulfur</keyword>
<reference evidence="16 17" key="1">
    <citation type="submission" date="2017-08" db="EMBL/GenBank/DDBJ databases">
        <title>Burning lignite coal seam in the remote Altai Mountains harbors a hydrogen-driven thermophilic microbial community.</title>
        <authorList>
            <person name="Kadnikov V.V."/>
            <person name="Mardanov A.V."/>
            <person name="Ivasenko D."/>
            <person name="Beletsky A.V."/>
            <person name="Karnachuk O.V."/>
            <person name="Ravin N.V."/>
        </authorList>
    </citation>
    <scope>NUCLEOTIDE SEQUENCE [LARGE SCALE GENOMIC DNA]</scope>
    <source>
        <strain evidence="16">AL33</strain>
    </source>
</reference>
<dbReference type="EC" id="4.2.99.18" evidence="12"/>
<dbReference type="RefSeq" id="WP_082910547.1">
    <property type="nucleotide sequence ID" value="NZ_CBCSAS010000018.1"/>
</dbReference>
<evidence type="ECO:0000256" key="13">
    <source>
        <dbReference type="SAM" id="MobiDB-lite"/>
    </source>
</evidence>
<evidence type="ECO:0000256" key="4">
    <source>
        <dbReference type="ARBA" id="ARBA00022763"/>
    </source>
</evidence>
<dbReference type="EMBL" id="JAHHQF010000040">
    <property type="protein sequence ID" value="MBT9281593.1"/>
    <property type="molecule type" value="Genomic_DNA"/>
</dbReference>
<comment type="catalytic activity">
    <reaction evidence="12">
        <text>2'-deoxyribonucleotide-(2'-deoxyribose 5'-phosphate)-2'-deoxyribonucleotide-DNA = a 3'-end 2'-deoxyribonucleotide-(2,3-dehydro-2,3-deoxyribose 5'-phosphate)-DNA + a 5'-end 5'-phospho-2'-deoxyribonucleoside-DNA + H(+)</text>
        <dbReference type="Rhea" id="RHEA:66592"/>
        <dbReference type="Rhea" id="RHEA-COMP:13180"/>
        <dbReference type="Rhea" id="RHEA-COMP:16897"/>
        <dbReference type="Rhea" id="RHEA-COMP:17067"/>
        <dbReference type="ChEBI" id="CHEBI:15378"/>
        <dbReference type="ChEBI" id="CHEBI:136412"/>
        <dbReference type="ChEBI" id="CHEBI:157695"/>
        <dbReference type="ChEBI" id="CHEBI:167181"/>
        <dbReference type="EC" id="4.2.99.18"/>
    </reaction>
</comment>
<evidence type="ECO:0000256" key="9">
    <source>
        <dbReference type="ARBA" id="ARBA00023204"/>
    </source>
</evidence>